<keyword evidence="1" id="KW-0812">Transmembrane</keyword>
<keyword evidence="1" id="KW-0472">Membrane</keyword>
<keyword evidence="1" id="KW-1133">Transmembrane helix</keyword>
<evidence type="ECO:0000313" key="2">
    <source>
        <dbReference type="EMBL" id="KAK9701603.1"/>
    </source>
</evidence>
<sequence>MFRFGTIPWSHTDSTISKYFKEMHSYMRNFNKSTVTDGVEAVLSGDLDAFIYDGTVLDYLTSQDEDCRLLTVGSWYAMTGLRRYRSRLSNVARRRLPPANGRNSKYLKMFNKKMLDFRENGDLERLRRYWMTGTCKPGKQEVKSSDPLALEQFLSAFLLLMAGILLAALLLFLEHLYFKYVRKHLAKTDRGGCCALISLSMGKSLTFRGAVYEAQDILKNHRCRDPICDTHLWKVKRELDISQMRCKQLEKELEAHGIKPPPACKRVIVSGEQTRTRLRGLNPDYIASNTELHKPRTEIAEMETVL</sequence>
<dbReference type="Proteomes" id="UP001458880">
    <property type="component" value="Unassembled WGS sequence"/>
</dbReference>
<dbReference type="Gene3D" id="3.40.190.10">
    <property type="entry name" value="Periplasmic binding protein-like II"/>
    <property type="match status" value="1"/>
</dbReference>
<organism evidence="2 3">
    <name type="scientific">Popillia japonica</name>
    <name type="common">Japanese beetle</name>
    <dbReference type="NCBI Taxonomy" id="7064"/>
    <lineage>
        <taxon>Eukaryota</taxon>
        <taxon>Metazoa</taxon>
        <taxon>Ecdysozoa</taxon>
        <taxon>Arthropoda</taxon>
        <taxon>Hexapoda</taxon>
        <taxon>Insecta</taxon>
        <taxon>Pterygota</taxon>
        <taxon>Neoptera</taxon>
        <taxon>Endopterygota</taxon>
        <taxon>Coleoptera</taxon>
        <taxon>Polyphaga</taxon>
        <taxon>Scarabaeiformia</taxon>
        <taxon>Scarabaeidae</taxon>
        <taxon>Rutelinae</taxon>
        <taxon>Popillia</taxon>
    </lineage>
</organism>
<dbReference type="EMBL" id="JASPKY010000411">
    <property type="protein sequence ID" value="KAK9701603.1"/>
    <property type="molecule type" value="Genomic_DNA"/>
</dbReference>
<gene>
    <name evidence="2" type="ORF">QE152_g30485</name>
</gene>
<comment type="caution">
    <text evidence="2">The sequence shown here is derived from an EMBL/GenBank/DDBJ whole genome shotgun (WGS) entry which is preliminary data.</text>
</comment>
<dbReference type="PANTHER" id="PTHR18966">
    <property type="entry name" value="IONOTROPIC GLUTAMATE RECEPTOR"/>
    <property type="match status" value="1"/>
</dbReference>
<keyword evidence="3" id="KW-1185">Reference proteome</keyword>
<reference evidence="2 3" key="1">
    <citation type="journal article" date="2024" name="BMC Genomics">
        <title>De novo assembly and annotation of Popillia japonica's genome with initial clues to its potential as an invasive pest.</title>
        <authorList>
            <person name="Cucini C."/>
            <person name="Boschi S."/>
            <person name="Funari R."/>
            <person name="Cardaioli E."/>
            <person name="Iannotti N."/>
            <person name="Marturano G."/>
            <person name="Paoli F."/>
            <person name="Bruttini M."/>
            <person name="Carapelli A."/>
            <person name="Frati F."/>
            <person name="Nardi F."/>
        </authorList>
    </citation>
    <scope>NUCLEOTIDE SEQUENCE [LARGE SCALE GENOMIC DNA]</scope>
    <source>
        <strain evidence="2">DMR45628</strain>
    </source>
</reference>
<name>A0AAW1JEK2_POPJA</name>
<protein>
    <submittedName>
        <fullName evidence="2">Bacterial extracellular solute-binding protein, family 3</fullName>
    </submittedName>
</protein>
<dbReference type="AlphaFoldDB" id="A0AAW1JEK2"/>
<evidence type="ECO:0000313" key="3">
    <source>
        <dbReference type="Proteomes" id="UP001458880"/>
    </source>
</evidence>
<accession>A0AAW1JEK2</accession>
<dbReference type="InterPro" id="IPR015683">
    <property type="entry name" value="Ionotropic_Glu_rcpt"/>
</dbReference>
<proteinExistence type="predicted"/>
<feature type="transmembrane region" description="Helical" evidence="1">
    <location>
        <begin position="153"/>
        <end position="173"/>
    </location>
</feature>
<dbReference type="SUPFAM" id="SSF53850">
    <property type="entry name" value="Periplasmic binding protein-like II"/>
    <property type="match status" value="1"/>
</dbReference>
<evidence type="ECO:0000256" key="1">
    <source>
        <dbReference type="SAM" id="Phobius"/>
    </source>
</evidence>